<dbReference type="AlphaFoldDB" id="A0A365PEG8"/>
<evidence type="ECO:0000259" key="2">
    <source>
        <dbReference type="Pfam" id="PF10756"/>
    </source>
</evidence>
<evidence type="ECO:0000256" key="1">
    <source>
        <dbReference type="SAM" id="Phobius"/>
    </source>
</evidence>
<dbReference type="Proteomes" id="UP001172702">
    <property type="component" value="Unassembled WGS sequence"/>
</dbReference>
<feature type="transmembrane region" description="Helical" evidence="1">
    <location>
        <begin position="50"/>
        <end position="68"/>
    </location>
</feature>
<evidence type="ECO:0000313" key="5">
    <source>
        <dbReference type="Proteomes" id="UP000252187"/>
    </source>
</evidence>
<evidence type="ECO:0000313" key="4">
    <source>
        <dbReference type="EMBL" id="RBA41109.1"/>
    </source>
</evidence>
<dbReference type="EMBL" id="QNTT01000001">
    <property type="protein sequence ID" value="RBA41109.1"/>
    <property type="molecule type" value="Genomic_DNA"/>
</dbReference>
<keyword evidence="6" id="KW-1185">Reference proteome</keyword>
<evidence type="ECO:0000313" key="3">
    <source>
        <dbReference type="EMBL" id="MDN4504690.1"/>
    </source>
</evidence>
<reference evidence="3 6" key="2">
    <citation type="submission" date="2023-07" db="EMBL/GenBank/DDBJ databases">
        <title>Strategy for survival of the halotoleranting strain Dietzia MX2 from the Yakshinskoe mineral salts deposit.</title>
        <authorList>
            <person name="Kharitonova M.A."/>
            <person name="Kupriyanova-Ashina F.G."/>
            <person name="Shakirov T.R."/>
            <person name="Vafina M.S."/>
            <person name="Ilinskaya O.N."/>
        </authorList>
    </citation>
    <scope>NUCLEOTIDE SEQUENCE [LARGE SCALE GENOMIC DNA]</scope>
    <source>
        <strain evidence="3 6">MX2</strain>
    </source>
</reference>
<protein>
    <submittedName>
        <fullName evidence="4">PH domain-containing protein</fullName>
    </submittedName>
</protein>
<sequence length="157" mass="17644">MNENWEFEHRPRRMRTTAIAVAVLIVIVHVVWAVILVRGDTGVTIGIADQFAFVVIGFIFAGVLLTLLRIRVRVGQQGVELRGPLRVRTWGWDDVVGLTFPRSSYWPRLELPAYEHAGIWAIQSIDGQHGIDGMARLREAVRTHKPSAADPETVADR</sequence>
<accession>A0A365PEG8</accession>
<feature type="transmembrane region" description="Helical" evidence="1">
    <location>
        <begin position="18"/>
        <end position="38"/>
    </location>
</feature>
<evidence type="ECO:0000313" key="6">
    <source>
        <dbReference type="Proteomes" id="UP001172702"/>
    </source>
</evidence>
<organism evidence="4 5">
    <name type="scientific">Dietzia maris</name>
    <dbReference type="NCBI Taxonomy" id="37915"/>
    <lineage>
        <taxon>Bacteria</taxon>
        <taxon>Bacillati</taxon>
        <taxon>Actinomycetota</taxon>
        <taxon>Actinomycetes</taxon>
        <taxon>Mycobacteriales</taxon>
        <taxon>Dietziaceae</taxon>
        <taxon>Dietzia</taxon>
    </lineage>
</organism>
<dbReference type="Pfam" id="PF10756">
    <property type="entry name" value="bPH_6"/>
    <property type="match status" value="1"/>
</dbReference>
<reference evidence="4 5" key="1">
    <citation type="submission" date="2018-06" db="EMBL/GenBank/DDBJ databases">
        <title>Whole genome sequencing of four bacterial strains from South Shetland trench revealing bio-synthetic gene clusters.</title>
        <authorList>
            <person name="Abdel-Mageed W.M."/>
            <person name="Lehri B."/>
            <person name="Jarmusch S.A."/>
            <person name="Miranda K."/>
            <person name="Goodfellow M."/>
            <person name="Jaspars M."/>
            <person name="Karlyshev A.V."/>
        </authorList>
    </citation>
    <scope>NUCLEOTIDE SEQUENCE [LARGE SCALE GENOMIC DNA]</scope>
    <source>
        <strain evidence="4 5">SST1</strain>
    </source>
</reference>
<proteinExistence type="predicted"/>
<keyword evidence="1" id="KW-1133">Transmembrane helix</keyword>
<dbReference type="RefSeq" id="WP_067716366.1">
    <property type="nucleotide sequence ID" value="NZ_CANNAK010000001.1"/>
</dbReference>
<comment type="caution">
    <text evidence="4">The sequence shown here is derived from an EMBL/GenBank/DDBJ whole genome shotgun (WGS) entry which is preliminary data.</text>
</comment>
<keyword evidence="1" id="KW-0812">Transmembrane</keyword>
<gene>
    <name evidence="4" type="ORF">DQ226_01005</name>
    <name evidence="3" type="ORF">QYF62_01255</name>
</gene>
<dbReference type="EMBL" id="JAUHTB010000001">
    <property type="protein sequence ID" value="MDN4504690.1"/>
    <property type="molecule type" value="Genomic_DNA"/>
</dbReference>
<feature type="domain" description="Low molecular weight protein antigen 6 PH" evidence="2">
    <location>
        <begin position="69"/>
        <end position="139"/>
    </location>
</feature>
<keyword evidence="1" id="KW-0472">Membrane</keyword>
<dbReference type="GeneID" id="97417410"/>
<name>A0A365PEG8_9ACTN</name>
<dbReference type="Proteomes" id="UP000252187">
    <property type="component" value="Unassembled WGS sequence"/>
</dbReference>
<dbReference type="InterPro" id="IPR019692">
    <property type="entry name" value="CFP-6_PH"/>
</dbReference>